<accession>A0A161HNT1</accession>
<dbReference type="PANTHER" id="PTHR45885">
    <property type="entry name" value="CELL DIVISION CYCLE 5-LIKE PROTEIN"/>
    <property type="match status" value="1"/>
</dbReference>
<dbReference type="InterPro" id="IPR001005">
    <property type="entry name" value="SANT/Myb"/>
</dbReference>
<dbReference type="FunFam" id="1.10.10.60:FF:000021">
    <property type="entry name" value="CDC5 cell division cycle 5-like"/>
    <property type="match status" value="1"/>
</dbReference>
<keyword evidence="5" id="KW-0238">DNA-binding</keyword>
<dbReference type="KEGG" id="slb:AWJ20_3501"/>
<dbReference type="InterPro" id="IPR017930">
    <property type="entry name" value="Myb_dom"/>
</dbReference>
<feature type="domain" description="HTH myb-type" evidence="11">
    <location>
        <begin position="55"/>
        <end position="108"/>
    </location>
</feature>
<dbReference type="OrthoDB" id="1410009at2759"/>
<keyword evidence="6" id="KW-0508">mRNA splicing</keyword>
<dbReference type="RefSeq" id="XP_018738334.1">
    <property type="nucleotide sequence ID" value="XM_018880524.1"/>
</dbReference>
<dbReference type="PROSITE" id="PS50090">
    <property type="entry name" value="MYB_LIKE"/>
    <property type="match status" value="2"/>
</dbReference>
<dbReference type="EMBL" id="CP014503">
    <property type="protein sequence ID" value="ANB15857.1"/>
    <property type="molecule type" value="Genomic_DNA"/>
</dbReference>
<dbReference type="SMART" id="SM00717">
    <property type="entry name" value="SANT"/>
    <property type="match status" value="2"/>
</dbReference>
<dbReference type="InterPro" id="IPR021786">
    <property type="entry name" value="Cdc5p/Cef1_C"/>
</dbReference>
<dbReference type="GO" id="GO:0071014">
    <property type="term" value="C:post-mRNA release spliceosomal complex"/>
    <property type="evidence" value="ECO:0007669"/>
    <property type="project" value="EnsemblFungi"/>
</dbReference>
<dbReference type="GO" id="GO:0000974">
    <property type="term" value="C:Prp19 complex"/>
    <property type="evidence" value="ECO:0007669"/>
    <property type="project" value="EnsemblFungi"/>
</dbReference>
<evidence type="ECO:0000256" key="1">
    <source>
        <dbReference type="ARBA" id="ARBA00010506"/>
    </source>
</evidence>
<evidence type="ECO:0000259" key="11">
    <source>
        <dbReference type="PROSITE" id="PS51294"/>
    </source>
</evidence>
<evidence type="ECO:0000256" key="8">
    <source>
        <dbReference type="ARBA" id="ARBA00034837"/>
    </source>
</evidence>
<feature type="domain" description="HTH myb-type" evidence="11">
    <location>
        <begin position="6"/>
        <end position="54"/>
    </location>
</feature>
<feature type="compositionally biased region" description="Basic and acidic residues" evidence="9">
    <location>
        <begin position="270"/>
        <end position="289"/>
    </location>
</feature>
<evidence type="ECO:0000256" key="7">
    <source>
        <dbReference type="ARBA" id="ARBA00023242"/>
    </source>
</evidence>
<evidence type="ECO:0000256" key="3">
    <source>
        <dbReference type="ARBA" id="ARBA00022728"/>
    </source>
</evidence>
<keyword evidence="13" id="KW-1185">Reference proteome</keyword>
<organism evidence="12 13">
    <name type="scientific">Sugiyamaella lignohabitans</name>
    <dbReference type="NCBI Taxonomy" id="796027"/>
    <lineage>
        <taxon>Eukaryota</taxon>
        <taxon>Fungi</taxon>
        <taxon>Dikarya</taxon>
        <taxon>Ascomycota</taxon>
        <taxon>Saccharomycotina</taxon>
        <taxon>Dipodascomycetes</taxon>
        <taxon>Dipodascales</taxon>
        <taxon>Trichomonascaceae</taxon>
        <taxon>Sugiyamaella</taxon>
    </lineage>
</organism>
<evidence type="ECO:0000256" key="4">
    <source>
        <dbReference type="ARBA" id="ARBA00022737"/>
    </source>
</evidence>
<feature type="domain" description="Myb-like" evidence="10">
    <location>
        <begin position="55"/>
        <end position="104"/>
    </location>
</feature>
<evidence type="ECO:0000313" key="12">
    <source>
        <dbReference type="EMBL" id="ANB15857.1"/>
    </source>
</evidence>
<sequence length="718" mass="80517">MAPTYVKGGVWTNVEDEILRAAISKYGLNQWARVSSLLVRKTAKQAKARWSEWLDPSVKKIEWSQEEDEKLLHLAKIMPTQWRSIAPIVGRTATQCIERYQKLLDDAERGESSSDLNLTGVDVAGPSVDSVRKFRPGDIDPTPESKPARPDEVDMDEDEKEMLAEARARLANTQGKKAKRKDRERLLNESKRLAFLQKRRQLKQAGIVTKINTRPKNKSTAFSIDYNADVPFEHKPAIGFYDTSEEKAENERQKEQYDRLIASKGVPQSGRDDKEKKERNDKKRERNEASEAQAAAARAEKLHQLSQADQVAKRRKLMLPQPQVGVNELEQIIKHTRRGDEMKNYNDTEDGDSGLIGDYSAAENTALPLRTPSVASGESSVQLASKELINLTKQQSSLLGEVNVPLNGQSKPIETALPPSKTYQTPNVLLSQTPRRDFFGVNDIGVEATPRDVIRRKFLSLPKPKNDFEIVLPKQDDLAIEDEAPEIAEDANERDKRIAAEREAEYQRQLNRRSKSIQKDLPRPAVIPQTLSPSGPTEYGANLKIILDEAVQLLRSDNTKYPSENRVISGPILEDIDDDLKDSIEALFLKEAEKSGSKSFVNVAEDPCELDLGKSTVTDSLSKLAEKLNKQEQKLAIVLGGYIKRQSLLKVKCTEAQEALISAAVESATFATLRDMEAIGASNRIATLQEEVNFLTDAERAAQAKYRYLVDVRNELLL</sequence>
<dbReference type="InterPro" id="IPR047240">
    <property type="entry name" value="SANT_CDC5L_II"/>
</dbReference>
<proteinExistence type="inferred from homology"/>
<dbReference type="Proteomes" id="UP000189580">
    <property type="component" value="Chromosome b"/>
</dbReference>
<dbReference type="GeneID" id="30035531"/>
<evidence type="ECO:0000256" key="5">
    <source>
        <dbReference type="ARBA" id="ARBA00023125"/>
    </source>
</evidence>
<name>A0A161HNT1_9ASCO</name>
<dbReference type="GO" id="GO:0045292">
    <property type="term" value="P:mRNA cis splicing, via spliceosome"/>
    <property type="evidence" value="ECO:0007669"/>
    <property type="project" value="EnsemblFungi"/>
</dbReference>
<dbReference type="GO" id="GO:0003677">
    <property type="term" value="F:DNA binding"/>
    <property type="evidence" value="ECO:0007669"/>
    <property type="project" value="UniProtKB-KW"/>
</dbReference>
<dbReference type="InterPro" id="IPR047242">
    <property type="entry name" value="CDC5L/Cef1"/>
</dbReference>
<evidence type="ECO:0000256" key="9">
    <source>
        <dbReference type="SAM" id="MobiDB-lite"/>
    </source>
</evidence>
<dbReference type="PANTHER" id="PTHR45885:SF1">
    <property type="entry name" value="CELL DIVISION CYCLE 5-LIKE PROTEIN"/>
    <property type="match status" value="1"/>
</dbReference>
<keyword evidence="7" id="KW-0539">Nucleus</keyword>
<protein>
    <recommendedName>
        <fullName evidence="8">Pre-mRNA-splicing factor CEF1</fullName>
    </recommendedName>
</protein>
<dbReference type="PROSITE" id="PS51294">
    <property type="entry name" value="HTH_MYB"/>
    <property type="match status" value="2"/>
</dbReference>
<feature type="region of interest" description="Disordered" evidence="9">
    <location>
        <begin position="241"/>
        <end position="309"/>
    </location>
</feature>
<feature type="compositionally biased region" description="Basic and acidic residues" evidence="9">
    <location>
        <begin position="244"/>
        <end position="258"/>
    </location>
</feature>
<evidence type="ECO:0000256" key="6">
    <source>
        <dbReference type="ARBA" id="ARBA00023187"/>
    </source>
</evidence>
<dbReference type="InterPro" id="IPR009057">
    <property type="entry name" value="Homeodomain-like_sf"/>
</dbReference>
<dbReference type="GO" id="GO:0140602">
    <property type="term" value="C:nucleolar peripheral inclusion body"/>
    <property type="evidence" value="ECO:0007669"/>
    <property type="project" value="EnsemblFungi"/>
</dbReference>
<evidence type="ECO:0000313" key="13">
    <source>
        <dbReference type="Proteomes" id="UP000189580"/>
    </source>
</evidence>
<gene>
    <name evidence="12" type="primary">CEF1</name>
    <name evidence="12" type="ORF">AWJ20_3501</name>
</gene>
<comment type="similarity">
    <text evidence="1">Belongs to the CEF1 family.</text>
</comment>
<reference evidence="12 13" key="1">
    <citation type="submission" date="2016-02" db="EMBL/GenBank/DDBJ databases">
        <title>Complete genome sequence and transcriptome regulation of the pentose utilising yeast Sugiyamaella lignohabitans.</title>
        <authorList>
            <person name="Bellasio M."/>
            <person name="Peymann A."/>
            <person name="Valli M."/>
            <person name="Sipitzky M."/>
            <person name="Graf A."/>
            <person name="Sauer M."/>
            <person name="Marx H."/>
            <person name="Mattanovich D."/>
        </authorList>
    </citation>
    <scope>NUCLEOTIDE SEQUENCE [LARGE SCALE GENOMIC DNA]</scope>
    <source>
        <strain evidence="12 13">CBS 10342</strain>
    </source>
</reference>
<keyword evidence="4" id="KW-0677">Repeat</keyword>
<keyword evidence="2" id="KW-0507">mRNA processing</keyword>
<dbReference type="Pfam" id="PF11831">
    <property type="entry name" value="Myb_Cef"/>
    <property type="match status" value="1"/>
</dbReference>
<dbReference type="SUPFAM" id="SSF46689">
    <property type="entry name" value="Homeodomain-like"/>
    <property type="match status" value="1"/>
</dbReference>
<evidence type="ECO:0000259" key="10">
    <source>
        <dbReference type="PROSITE" id="PS50090"/>
    </source>
</evidence>
<keyword evidence="3" id="KW-0747">Spliceosome</keyword>
<feature type="domain" description="Myb-like" evidence="10">
    <location>
        <begin position="3"/>
        <end position="54"/>
    </location>
</feature>
<dbReference type="Pfam" id="PF13921">
    <property type="entry name" value="Myb_DNA-bind_6"/>
    <property type="match status" value="1"/>
</dbReference>
<dbReference type="AlphaFoldDB" id="A0A161HNT1"/>
<feature type="region of interest" description="Disordered" evidence="9">
    <location>
        <begin position="127"/>
        <end position="154"/>
    </location>
</feature>
<dbReference type="GO" id="GO:0005829">
    <property type="term" value="C:cytosol"/>
    <property type="evidence" value="ECO:0007669"/>
    <property type="project" value="EnsemblFungi"/>
</dbReference>
<dbReference type="Gene3D" id="1.10.10.60">
    <property type="entry name" value="Homeodomain-like"/>
    <property type="match status" value="2"/>
</dbReference>
<dbReference type="CDD" id="cd11659">
    <property type="entry name" value="SANT_CDC5_II"/>
    <property type="match status" value="1"/>
</dbReference>
<dbReference type="CDD" id="cd00167">
    <property type="entry name" value="SANT"/>
    <property type="match status" value="1"/>
</dbReference>
<evidence type="ECO:0000256" key="2">
    <source>
        <dbReference type="ARBA" id="ARBA00022664"/>
    </source>
</evidence>